<dbReference type="FunFam" id="3.40.50.300:FF:000224">
    <property type="entry name" value="Energy-coupling factor transporter ATP-binding protein EcfA"/>
    <property type="match status" value="1"/>
</dbReference>
<dbReference type="InterPro" id="IPR015856">
    <property type="entry name" value="ABC_transpr_CbiO/EcfA_su"/>
</dbReference>
<dbReference type="GO" id="GO:0043190">
    <property type="term" value="C:ATP-binding cassette (ABC) transporter complex"/>
    <property type="evidence" value="ECO:0007669"/>
    <property type="project" value="TreeGrafter"/>
</dbReference>
<evidence type="ECO:0000256" key="1">
    <source>
        <dbReference type="ARBA" id="ARBA00004202"/>
    </source>
</evidence>
<dbReference type="EMBL" id="QCXQ01000002">
    <property type="protein sequence ID" value="PWF99954.1"/>
    <property type="molecule type" value="Genomic_DNA"/>
</dbReference>
<comment type="similarity">
    <text evidence="2">Belongs to the ABC transporter superfamily.</text>
</comment>
<comment type="subcellular location">
    <subcellularLocation>
        <location evidence="1">Cell membrane</location>
        <topology evidence="1">Peripheral membrane protein</topology>
    </subcellularLocation>
</comment>
<keyword evidence="11" id="KW-1185">Reference proteome</keyword>
<gene>
    <name evidence="10" type="ORF">DCM90_03130</name>
</gene>
<sequence>MAEIINVKNLSYAYQEDDPKLALDNVSFSVNDGEWIAIVGHNGSGKSTLAKSLNGILVPDEGEIFINQEKLTDETVWHIRDEIGMIFQNPENQFVGSTVADDVAFGLENHQVNHDEMVRRVQTALEQVGMSDFADHEPSKLSGGQKQRVALAGVLVLEPKIIILDESTSMLDPLGRQEMLDLVADLRQQYPLTVLSITHDINEAAQADRLLVMDDGQLVTEADPRDIFEKSQQLVEMGLDVPFSSQLAMELKKLGVAVPDHYLTNQEMEAWVWQSLSKG</sequence>
<organism evidence="10 11">
    <name type="scientific">Levilactobacillus bambusae</name>
    <dbReference type="NCBI Taxonomy" id="2024736"/>
    <lineage>
        <taxon>Bacteria</taxon>
        <taxon>Bacillati</taxon>
        <taxon>Bacillota</taxon>
        <taxon>Bacilli</taxon>
        <taxon>Lactobacillales</taxon>
        <taxon>Lactobacillaceae</taxon>
        <taxon>Levilactobacillus</taxon>
    </lineage>
</organism>
<dbReference type="PANTHER" id="PTHR43553:SF24">
    <property type="entry name" value="ENERGY-COUPLING FACTOR TRANSPORTER ATP-BINDING PROTEIN ECFA1"/>
    <property type="match status" value="1"/>
</dbReference>
<dbReference type="NCBIfam" id="NF010167">
    <property type="entry name" value="PRK13648.1"/>
    <property type="match status" value="1"/>
</dbReference>
<evidence type="ECO:0000256" key="8">
    <source>
        <dbReference type="ARBA" id="ARBA00023136"/>
    </source>
</evidence>
<dbReference type="SUPFAM" id="SSF52540">
    <property type="entry name" value="P-loop containing nucleoside triphosphate hydrolases"/>
    <property type="match status" value="1"/>
</dbReference>
<dbReference type="OrthoDB" id="9784332at2"/>
<dbReference type="NCBIfam" id="NF010156">
    <property type="entry name" value="PRK13635.1"/>
    <property type="match status" value="1"/>
</dbReference>
<keyword evidence="6 10" id="KW-0067">ATP-binding</keyword>
<keyword evidence="7" id="KW-1278">Translocase</keyword>
<keyword evidence="4" id="KW-1003">Cell membrane</keyword>
<dbReference type="CDD" id="cd03225">
    <property type="entry name" value="ABC_cobalt_CbiO_domain1"/>
    <property type="match status" value="1"/>
</dbReference>
<dbReference type="NCBIfam" id="TIGR04520">
    <property type="entry name" value="ECF_ATPase_1"/>
    <property type="match status" value="1"/>
</dbReference>
<dbReference type="PANTHER" id="PTHR43553">
    <property type="entry name" value="HEAVY METAL TRANSPORTER"/>
    <property type="match status" value="1"/>
</dbReference>
<dbReference type="AlphaFoldDB" id="A0A2V1N0K4"/>
<dbReference type="GO" id="GO:0042626">
    <property type="term" value="F:ATPase-coupled transmembrane transporter activity"/>
    <property type="evidence" value="ECO:0007669"/>
    <property type="project" value="TreeGrafter"/>
</dbReference>
<dbReference type="InterPro" id="IPR030947">
    <property type="entry name" value="EcfA_1"/>
</dbReference>
<evidence type="ECO:0000256" key="7">
    <source>
        <dbReference type="ARBA" id="ARBA00022967"/>
    </source>
</evidence>
<dbReference type="InterPro" id="IPR050095">
    <property type="entry name" value="ECF_ABC_transporter_ATP-bd"/>
</dbReference>
<keyword evidence="8" id="KW-0472">Membrane</keyword>
<dbReference type="InterPro" id="IPR027417">
    <property type="entry name" value="P-loop_NTPase"/>
</dbReference>
<dbReference type="SMART" id="SM00382">
    <property type="entry name" value="AAA"/>
    <property type="match status" value="1"/>
</dbReference>
<evidence type="ECO:0000313" key="11">
    <source>
        <dbReference type="Proteomes" id="UP000245080"/>
    </source>
</evidence>
<reference evidence="10 11" key="1">
    <citation type="journal article" date="2018" name="Int. J. Syst. Evol. Microbiol.">
        <title>Lactobacillus bambusae sp. nov., isolated from a traditional fermented Ma-bamboo shoots of Taiwan.</title>
        <authorList>
            <person name="Wang L.-T."/>
        </authorList>
    </citation>
    <scope>NUCLEOTIDE SEQUENCE [LARGE SCALE GENOMIC DNA]</scope>
    <source>
        <strain evidence="10 11">BS-W1</strain>
    </source>
</reference>
<evidence type="ECO:0000256" key="5">
    <source>
        <dbReference type="ARBA" id="ARBA00022741"/>
    </source>
</evidence>
<dbReference type="GO" id="GO:0016887">
    <property type="term" value="F:ATP hydrolysis activity"/>
    <property type="evidence" value="ECO:0007669"/>
    <property type="project" value="InterPro"/>
</dbReference>
<evidence type="ECO:0000256" key="2">
    <source>
        <dbReference type="ARBA" id="ARBA00005417"/>
    </source>
</evidence>
<evidence type="ECO:0000313" key="10">
    <source>
        <dbReference type="EMBL" id="PWF99954.1"/>
    </source>
</evidence>
<feature type="domain" description="ABC transporter" evidence="9">
    <location>
        <begin position="5"/>
        <end position="240"/>
    </location>
</feature>
<evidence type="ECO:0000256" key="3">
    <source>
        <dbReference type="ARBA" id="ARBA00022448"/>
    </source>
</evidence>
<dbReference type="PROSITE" id="PS00211">
    <property type="entry name" value="ABC_TRANSPORTER_1"/>
    <property type="match status" value="1"/>
</dbReference>
<dbReference type="Pfam" id="PF00005">
    <property type="entry name" value="ABC_tran"/>
    <property type="match status" value="1"/>
</dbReference>
<comment type="caution">
    <text evidence="10">The sequence shown here is derived from an EMBL/GenBank/DDBJ whole genome shotgun (WGS) entry which is preliminary data.</text>
</comment>
<proteinExistence type="inferred from homology"/>
<name>A0A2V1N0K4_9LACO</name>
<accession>A0A2V1N0K4</accession>
<keyword evidence="3" id="KW-0813">Transport</keyword>
<dbReference type="GO" id="GO:0005524">
    <property type="term" value="F:ATP binding"/>
    <property type="evidence" value="ECO:0007669"/>
    <property type="project" value="UniProtKB-KW"/>
</dbReference>
<evidence type="ECO:0000256" key="6">
    <source>
        <dbReference type="ARBA" id="ARBA00022840"/>
    </source>
</evidence>
<dbReference type="PROSITE" id="PS50893">
    <property type="entry name" value="ABC_TRANSPORTER_2"/>
    <property type="match status" value="1"/>
</dbReference>
<dbReference type="InterPro" id="IPR003439">
    <property type="entry name" value="ABC_transporter-like_ATP-bd"/>
</dbReference>
<protein>
    <submittedName>
        <fullName evidence="10">Energy-coupling factor ABC transporter ATP-binding protein</fullName>
    </submittedName>
</protein>
<keyword evidence="5" id="KW-0547">Nucleotide-binding</keyword>
<dbReference type="Gene3D" id="3.40.50.300">
    <property type="entry name" value="P-loop containing nucleotide triphosphate hydrolases"/>
    <property type="match status" value="1"/>
</dbReference>
<evidence type="ECO:0000259" key="9">
    <source>
        <dbReference type="PROSITE" id="PS50893"/>
    </source>
</evidence>
<dbReference type="RefSeq" id="WP_109249904.1">
    <property type="nucleotide sequence ID" value="NZ_QCXQ01000002.1"/>
</dbReference>
<dbReference type="Proteomes" id="UP000245080">
    <property type="component" value="Unassembled WGS sequence"/>
</dbReference>
<evidence type="ECO:0000256" key="4">
    <source>
        <dbReference type="ARBA" id="ARBA00022475"/>
    </source>
</evidence>
<dbReference type="InterPro" id="IPR003593">
    <property type="entry name" value="AAA+_ATPase"/>
</dbReference>
<dbReference type="InterPro" id="IPR017871">
    <property type="entry name" value="ABC_transporter-like_CS"/>
</dbReference>